<dbReference type="EMBL" id="FXAU01000002">
    <property type="protein sequence ID" value="SMG20174.1"/>
    <property type="molecule type" value="Genomic_DNA"/>
</dbReference>
<evidence type="ECO:0000313" key="2">
    <source>
        <dbReference type="Proteomes" id="UP000192980"/>
    </source>
</evidence>
<accession>A0A1X7IXY9</accession>
<dbReference type="Proteomes" id="UP000192980">
    <property type="component" value="Unassembled WGS sequence"/>
</dbReference>
<evidence type="ECO:0008006" key="3">
    <source>
        <dbReference type="Google" id="ProtNLM"/>
    </source>
</evidence>
<dbReference type="AlphaFoldDB" id="A0A1X7IXY9"/>
<dbReference type="OrthoDB" id="5166556at2"/>
<sequence>MRSVYFYMLTLLLASLGISGASVFGQTVIPFTLSDHNNMLVKAVVNDTDSLHLMFQVAMKDASLSPQRTRPAKTLSFHQGVSAGNTVQIAGLKKNDITFFDNELSGPGSDGKIGTGLFAGKVFMIDYDNSQFVVYDQLPVLEGYQSIPVHIRGEALFVDVTSFIGDSSLQHSFFLQSGYSGGLLYDDTFSAEQHLDNKLLVKSEKTLKNSAGASVTTKQASLGQMKIGETSLQNMSVGFFVGNLKTQPFSFFGADLLKRFNWIFDADRKTAYIRPSKYIDAAPFELK</sequence>
<protein>
    <recommendedName>
        <fullName evidence="3">Aspartyl protease</fullName>
    </recommendedName>
</protein>
<dbReference type="RefSeq" id="WP_085472074.1">
    <property type="nucleotide sequence ID" value="NZ_FXAU01000002.1"/>
</dbReference>
<gene>
    <name evidence="1" type="ORF">SAMN05660862_1206</name>
</gene>
<dbReference type="STRING" id="561061.SAMN05660862_1206"/>
<reference evidence="1 2" key="1">
    <citation type="submission" date="2017-04" db="EMBL/GenBank/DDBJ databases">
        <authorList>
            <person name="Afonso C.L."/>
            <person name="Miller P.J."/>
            <person name="Scott M.A."/>
            <person name="Spackman E."/>
            <person name="Goraichik I."/>
            <person name="Dimitrov K.M."/>
            <person name="Suarez D.L."/>
            <person name="Swayne D.E."/>
        </authorList>
    </citation>
    <scope>NUCLEOTIDE SEQUENCE [LARGE SCALE GENOMIC DNA]</scope>
    <source>
        <strain evidence="1 2">DSM 22418</strain>
    </source>
</reference>
<keyword evidence="2" id="KW-1185">Reference proteome</keyword>
<evidence type="ECO:0000313" key="1">
    <source>
        <dbReference type="EMBL" id="SMG20174.1"/>
    </source>
</evidence>
<proteinExistence type="predicted"/>
<organism evidence="1 2">
    <name type="scientific">Sphingobacterium psychroaquaticum</name>
    <dbReference type="NCBI Taxonomy" id="561061"/>
    <lineage>
        <taxon>Bacteria</taxon>
        <taxon>Pseudomonadati</taxon>
        <taxon>Bacteroidota</taxon>
        <taxon>Sphingobacteriia</taxon>
        <taxon>Sphingobacteriales</taxon>
        <taxon>Sphingobacteriaceae</taxon>
        <taxon>Sphingobacterium</taxon>
    </lineage>
</organism>
<name>A0A1X7IXY9_9SPHI</name>